<feature type="compositionally biased region" description="Polar residues" evidence="7">
    <location>
        <begin position="392"/>
        <end position="411"/>
    </location>
</feature>
<organism evidence="10 11">
    <name type="scientific">Halocaridina rubra</name>
    <name type="common">Hawaiian red shrimp</name>
    <dbReference type="NCBI Taxonomy" id="373956"/>
    <lineage>
        <taxon>Eukaryota</taxon>
        <taxon>Metazoa</taxon>
        <taxon>Ecdysozoa</taxon>
        <taxon>Arthropoda</taxon>
        <taxon>Crustacea</taxon>
        <taxon>Multicrustacea</taxon>
        <taxon>Malacostraca</taxon>
        <taxon>Eumalacostraca</taxon>
        <taxon>Eucarida</taxon>
        <taxon>Decapoda</taxon>
        <taxon>Pleocyemata</taxon>
        <taxon>Caridea</taxon>
        <taxon>Atyoidea</taxon>
        <taxon>Atyidae</taxon>
        <taxon>Halocaridina</taxon>
    </lineage>
</organism>
<evidence type="ECO:0000256" key="1">
    <source>
        <dbReference type="ARBA" id="ARBA00004141"/>
    </source>
</evidence>
<dbReference type="PANTHER" id="PTHR45820">
    <property type="entry name" value="FI23527P1"/>
    <property type="match status" value="1"/>
</dbReference>
<evidence type="ECO:0000256" key="7">
    <source>
        <dbReference type="SAM" id="MobiDB-lite"/>
    </source>
</evidence>
<evidence type="ECO:0000256" key="5">
    <source>
        <dbReference type="ARBA" id="ARBA00022989"/>
    </source>
</evidence>
<accession>A0AAN9A3L1</accession>
<evidence type="ECO:0000256" key="2">
    <source>
        <dbReference type="ARBA" id="ARBA00008873"/>
    </source>
</evidence>
<dbReference type="Gene3D" id="1.20.1510.10">
    <property type="entry name" value="Cation efflux protein transmembrane domain"/>
    <property type="match status" value="1"/>
</dbReference>
<keyword evidence="4" id="KW-0862">Zinc</keyword>
<comment type="caution">
    <text evidence="10">The sequence shown here is derived from an EMBL/GenBank/DDBJ whole genome shotgun (WGS) entry which is preliminary data.</text>
</comment>
<dbReference type="InterPro" id="IPR058533">
    <property type="entry name" value="Cation_efflux_TM"/>
</dbReference>
<evidence type="ECO:0000256" key="3">
    <source>
        <dbReference type="ARBA" id="ARBA00022692"/>
    </source>
</evidence>
<evidence type="ECO:0000256" key="6">
    <source>
        <dbReference type="ARBA" id="ARBA00023136"/>
    </source>
</evidence>
<feature type="transmembrane region" description="Helical" evidence="8">
    <location>
        <begin position="16"/>
        <end position="37"/>
    </location>
</feature>
<dbReference type="GO" id="GO:0005385">
    <property type="term" value="F:zinc ion transmembrane transporter activity"/>
    <property type="evidence" value="ECO:0007669"/>
    <property type="project" value="TreeGrafter"/>
</dbReference>
<keyword evidence="11" id="KW-1185">Reference proteome</keyword>
<feature type="region of interest" description="Disordered" evidence="7">
    <location>
        <begin position="460"/>
        <end position="504"/>
    </location>
</feature>
<dbReference type="PANTHER" id="PTHR45820:SF9">
    <property type="entry name" value="FI23527P1"/>
    <property type="match status" value="1"/>
</dbReference>
<evidence type="ECO:0000256" key="4">
    <source>
        <dbReference type="ARBA" id="ARBA00022833"/>
    </source>
</evidence>
<feature type="compositionally biased region" description="Low complexity" evidence="7">
    <location>
        <begin position="481"/>
        <end position="495"/>
    </location>
</feature>
<evidence type="ECO:0000313" key="11">
    <source>
        <dbReference type="Proteomes" id="UP001381693"/>
    </source>
</evidence>
<dbReference type="AlphaFoldDB" id="A0AAN9A3L1"/>
<dbReference type="InterPro" id="IPR002524">
    <property type="entry name" value="Cation_efflux"/>
</dbReference>
<dbReference type="GO" id="GO:0016020">
    <property type="term" value="C:membrane"/>
    <property type="evidence" value="ECO:0007669"/>
    <property type="project" value="UniProtKB-SubCell"/>
</dbReference>
<dbReference type="EMBL" id="JAXCGZ010007549">
    <property type="protein sequence ID" value="KAK7079326.1"/>
    <property type="molecule type" value="Genomic_DNA"/>
</dbReference>
<keyword evidence="5 8" id="KW-1133">Transmembrane helix</keyword>
<gene>
    <name evidence="10" type="ORF">SK128_021130</name>
</gene>
<dbReference type="InterPro" id="IPR027469">
    <property type="entry name" value="Cation_efflux_TMD_sf"/>
</dbReference>
<protein>
    <recommendedName>
        <fullName evidence="9">Cation efflux protein transmembrane domain-containing protein</fullName>
    </recommendedName>
</protein>
<reference evidence="10 11" key="1">
    <citation type="submission" date="2023-11" db="EMBL/GenBank/DDBJ databases">
        <title>Halocaridina rubra genome assembly.</title>
        <authorList>
            <person name="Smith C."/>
        </authorList>
    </citation>
    <scope>NUCLEOTIDE SEQUENCE [LARGE SCALE GENOMIC DNA]</scope>
    <source>
        <strain evidence="10">EP-1</strain>
        <tissue evidence="10">Whole</tissue>
    </source>
</reference>
<feature type="transmembrane region" description="Helical" evidence="8">
    <location>
        <begin position="78"/>
        <end position="101"/>
    </location>
</feature>
<feature type="region of interest" description="Disordered" evidence="7">
    <location>
        <begin position="386"/>
        <end position="411"/>
    </location>
</feature>
<dbReference type="Pfam" id="PF01545">
    <property type="entry name" value="Cation_efflux"/>
    <property type="match status" value="1"/>
</dbReference>
<proteinExistence type="inferred from homology"/>
<dbReference type="GO" id="GO:0010312">
    <property type="term" value="P:detoxification of zinc ion"/>
    <property type="evidence" value="ECO:0007669"/>
    <property type="project" value="TreeGrafter"/>
</dbReference>
<comment type="similarity">
    <text evidence="2">Belongs to the cation diffusion facilitator (CDF) transporter (TC 2.A.4) family. SLC30A subfamily.</text>
</comment>
<dbReference type="Proteomes" id="UP001381693">
    <property type="component" value="Unassembled WGS sequence"/>
</dbReference>
<feature type="transmembrane region" description="Helical" evidence="8">
    <location>
        <begin position="121"/>
        <end position="141"/>
    </location>
</feature>
<evidence type="ECO:0000259" key="9">
    <source>
        <dbReference type="Pfam" id="PF01545"/>
    </source>
</evidence>
<feature type="domain" description="Cation efflux protein transmembrane" evidence="9">
    <location>
        <begin position="17"/>
        <end position="257"/>
    </location>
</feature>
<name>A0AAN9A3L1_HALRR</name>
<evidence type="ECO:0000256" key="8">
    <source>
        <dbReference type="SAM" id="Phobius"/>
    </source>
</evidence>
<dbReference type="NCBIfam" id="TIGR01297">
    <property type="entry name" value="CDF"/>
    <property type="match status" value="1"/>
</dbReference>
<dbReference type="GO" id="GO:0006882">
    <property type="term" value="P:intracellular zinc ion homeostasis"/>
    <property type="evidence" value="ECO:0007669"/>
    <property type="project" value="TreeGrafter"/>
</dbReference>
<keyword evidence="3 8" id="KW-0812">Transmembrane</keyword>
<comment type="subcellular location">
    <subcellularLocation>
        <location evidence="1">Membrane</location>
        <topology evidence="1">Multi-pass membrane protein</topology>
    </subcellularLocation>
</comment>
<keyword evidence="6 8" id="KW-0472">Membrane</keyword>
<sequence length="539" mass="59310">MGEKGQFRRHIPAVKLWLVWSATLSLFVGLLVAAHLTHSLTLRVEAYHGLYNLLSLTGCILTMKLCSQPESLQNTFGWARLEVLSMLTTLIFLMALCFSVVIDSVQTTVHAGHQDAMHYPLHIMGLGIIGLVLNGIVYFLIGGYTHHQGCFLELRGSGDVWVGNQLTQEAVQTGRRMLSSGNLNAGSVKPPRTRERLREVMRDISGLVLVILCAAVVKWDNGETIALYIDPALALTSVFILMWLSYPYGHECCHILLQTIPGHINVEEFQKRILDEFPAILNVHHLHIWTFTPSKVIATAHVVFPNPRVYLANHTALKEFFIDEGVTQVTLQPEYASTKQPEYASTKGSTASENLCLLRCENHQCHERECCKGCISEIVPLTSIFTGKEGSSDSPNAASLATPGSSKQDENTCLTFTFPDGKSETKPAMTSLQEGAVETLPITETLESKQDENICLTFTFPDGESETKAPKTSLQEDAEETLPITETSESTSISEVPKADPDTEVVSCDAGGCTEQISESEVSKFIEKCSQEVDETSDT</sequence>
<dbReference type="SUPFAM" id="SSF161111">
    <property type="entry name" value="Cation efflux protein transmembrane domain-like"/>
    <property type="match status" value="1"/>
</dbReference>
<evidence type="ECO:0000313" key="10">
    <source>
        <dbReference type="EMBL" id="KAK7079326.1"/>
    </source>
</evidence>